<evidence type="ECO:0000256" key="9">
    <source>
        <dbReference type="PIRSR" id="PIRSR606689-1"/>
    </source>
</evidence>
<dbReference type="InterPro" id="IPR039163">
    <property type="entry name" value="EMC7"/>
</dbReference>
<feature type="signal peptide" evidence="12">
    <location>
        <begin position="1"/>
        <end position="21"/>
    </location>
</feature>
<dbReference type="PROSITE" id="PS51417">
    <property type="entry name" value="ARF"/>
    <property type="match status" value="1"/>
</dbReference>
<dbReference type="PRINTS" id="PR00328">
    <property type="entry name" value="SAR1GTPBP"/>
</dbReference>
<sequence length="358" mass="39968">MNIPLPVLFCILIALIGLVIGEDVVTTATSNFRVEGDVIFPASSKGERWASNSRVLLNHGQHIGFVKEDGSFVVDNVPSGSYVVQIENVDFLFEPIRVDITGKGKMRARKLSILQPNAVSQLPYPLKLTAREPTRYFRKREEWRITDMLLSPMVLMLLLPFLVMVIIPKLTANDPQLQKEMEQMSLPKMDMPDVSEMMANYFGGGPKKTTSNKKMGFFSSLSQLLGLGKRQVNVVVIGLDNSGKTTILNHLKTPDTQVAQIVPTVGYAMTNFTTENFSFNAFDMAGAGKYRNLWESYYASAQAIVFVVDSADRLRMSVARDELWMLLDHKDISSKSDLTLFGAITGQSFRLVRLIGKD</sequence>
<evidence type="ECO:0000259" key="13">
    <source>
        <dbReference type="Pfam" id="PF09430"/>
    </source>
</evidence>
<dbReference type="SMART" id="SM00177">
    <property type="entry name" value="ARF"/>
    <property type="match status" value="1"/>
</dbReference>
<evidence type="ECO:0000256" key="4">
    <source>
        <dbReference type="ARBA" id="ARBA00022729"/>
    </source>
</evidence>
<evidence type="ECO:0000256" key="11">
    <source>
        <dbReference type="SAM" id="Phobius"/>
    </source>
</evidence>
<dbReference type="GO" id="GO:0046872">
    <property type="term" value="F:metal ion binding"/>
    <property type="evidence" value="ECO:0007669"/>
    <property type="project" value="UniProtKB-KW"/>
</dbReference>
<feature type="transmembrane region" description="Helical" evidence="11">
    <location>
        <begin position="148"/>
        <end position="167"/>
    </location>
</feature>
<evidence type="ECO:0000256" key="2">
    <source>
        <dbReference type="ARBA" id="ARBA00008880"/>
    </source>
</evidence>
<evidence type="ECO:0000256" key="7">
    <source>
        <dbReference type="ARBA" id="ARBA00023134"/>
    </source>
</evidence>
<evidence type="ECO:0000256" key="10">
    <source>
        <dbReference type="PIRSR" id="PIRSR606689-2"/>
    </source>
</evidence>
<evidence type="ECO:0000256" key="6">
    <source>
        <dbReference type="ARBA" id="ARBA00022989"/>
    </source>
</evidence>
<dbReference type="GO" id="GO:0005525">
    <property type="term" value="F:GTP binding"/>
    <property type="evidence" value="ECO:0007669"/>
    <property type="project" value="UniProtKB-KW"/>
</dbReference>
<dbReference type="InterPro" id="IPR027417">
    <property type="entry name" value="P-loop_NTPase"/>
</dbReference>
<dbReference type="InterPro" id="IPR006689">
    <property type="entry name" value="Small_GTPase_ARF/SAR"/>
</dbReference>
<dbReference type="GO" id="GO:0003924">
    <property type="term" value="F:GTPase activity"/>
    <property type="evidence" value="ECO:0007669"/>
    <property type="project" value="InterPro"/>
</dbReference>
<dbReference type="GO" id="GO:0072546">
    <property type="term" value="C:EMC complex"/>
    <property type="evidence" value="ECO:0007669"/>
    <property type="project" value="TreeGrafter"/>
</dbReference>
<dbReference type="Proteomes" id="UP000218231">
    <property type="component" value="Unassembled WGS sequence"/>
</dbReference>
<evidence type="ECO:0000256" key="1">
    <source>
        <dbReference type="ARBA" id="ARBA00004167"/>
    </source>
</evidence>
<reference evidence="14 15" key="1">
    <citation type="journal article" date="2017" name="Curr. Biol.">
        <title>Genome architecture and evolution of a unichromosomal asexual nematode.</title>
        <authorList>
            <person name="Fradin H."/>
            <person name="Zegar C."/>
            <person name="Gutwein M."/>
            <person name="Lucas J."/>
            <person name="Kovtun M."/>
            <person name="Corcoran D."/>
            <person name="Baugh L.R."/>
            <person name="Kiontke K."/>
            <person name="Gunsalus K."/>
            <person name="Fitch D.H."/>
            <person name="Piano F."/>
        </authorList>
    </citation>
    <scope>NUCLEOTIDE SEQUENCE [LARGE SCALE GENOMIC DNA]</scope>
    <source>
        <strain evidence="14">PF1309</strain>
    </source>
</reference>
<feature type="binding site" evidence="9">
    <location>
        <position position="286"/>
    </location>
    <ligand>
        <name>GTP</name>
        <dbReference type="ChEBI" id="CHEBI:37565"/>
    </ligand>
</feature>
<dbReference type="InterPro" id="IPR013784">
    <property type="entry name" value="Carb-bd-like_fold"/>
</dbReference>
<keyword evidence="10" id="KW-0479">Metal-binding</keyword>
<keyword evidence="15" id="KW-1185">Reference proteome</keyword>
<dbReference type="PANTHER" id="PTHR13605:SF4">
    <property type="entry name" value="ER MEMBRANE PROTEIN COMPLEX SUBUNIT 7"/>
    <property type="match status" value="1"/>
</dbReference>
<comment type="subcellular location">
    <subcellularLocation>
        <location evidence="1">Membrane</location>
        <topology evidence="1">Single-pass membrane protein</topology>
    </subcellularLocation>
</comment>
<dbReference type="OrthoDB" id="336240at2759"/>
<evidence type="ECO:0000256" key="5">
    <source>
        <dbReference type="ARBA" id="ARBA00022741"/>
    </source>
</evidence>
<dbReference type="Pfam" id="PF09430">
    <property type="entry name" value="EMC7_beta-sandw"/>
    <property type="match status" value="1"/>
</dbReference>
<organism evidence="14 15">
    <name type="scientific">Diploscapter pachys</name>
    <dbReference type="NCBI Taxonomy" id="2018661"/>
    <lineage>
        <taxon>Eukaryota</taxon>
        <taxon>Metazoa</taxon>
        <taxon>Ecdysozoa</taxon>
        <taxon>Nematoda</taxon>
        <taxon>Chromadorea</taxon>
        <taxon>Rhabditida</taxon>
        <taxon>Rhabditina</taxon>
        <taxon>Rhabditomorpha</taxon>
        <taxon>Rhabditoidea</taxon>
        <taxon>Rhabditidae</taxon>
        <taxon>Diploscapter</taxon>
    </lineage>
</organism>
<dbReference type="STRING" id="2018661.A0A2A2J301"/>
<proteinExistence type="inferred from homology"/>
<evidence type="ECO:0000256" key="3">
    <source>
        <dbReference type="ARBA" id="ARBA00022692"/>
    </source>
</evidence>
<keyword evidence="4 12" id="KW-0732">Signal</keyword>
<comment type="similarity">
    <text evidence="2">Belongs to the EMC7 family.</text>
</comment>
<name>A0A2A2J301_9BILA</name>
<dbReference type="AlphaFoldDB" id="A0A2A2J301"/>
<keyword evidence="6 11" id="KW-1133">Transmembrane helix</keyword>
<dbReference type="Gene3D" id="3.40.50.300">
    <property type="entry name" value="P-loop containing nucleotide triphosphate hydrolases"/>
    <property type="match status" value="1"/>
</dbReference>
<protein>
    <recommendedName>
        <fullName evidence="13">ER membrane protein complex subunit 7 beta-sandwich domain-containing protein</fullName>
    </recommendedName>
</protein>
<keyword evidence="10" id="KW-0460">Magnesium</keyword>
<evidence type="ECO:0000313" key="14">
    <source>
        <dbReference type="EMBL" id="PAV56210.1"/>
    </source>
</evidence>
<dbReference type="InterPro" id="IPR019008">
    <property type="entry name" value="Beta_sandwich_EMC7"/>
</dbReference>
<dbReference type="GO" id="GO:0030246">
    <property type="term" value="F:carbohydrate binding"/>
    <property type="evidence" value="ECO:0007669"/>
    <property type="project" value="InterPro"/>
</dbReference>
<dbReference type="Pfam" id="PF00025">
    <property type="entry name" value="Arf"/>
    <property type="match status" value="1"/>
</dbReference>
<dbReference type="NCBIfam" id="TIGR00231">
    <property type="entry name" value="small_GTP"/>
    <property type="match status" value="1"/>
</dbReference>
<accession>A0A2A2J301</accession>
<gene>
    <name evidence="14" type="ORF">WR25_01287</name>
</gene>
<keyword evidence="8 11" id="KW-0472">Membrane</keyword>
<dbReference type="SUPFAM" id="SSF52540">
    <property type="entry name" value="P-loop containing nucleoside triphosphate hydrolases"/>
    <property type="match status" value="1"/>
</dbReference>
<evidence type="ECO:0000256" key="12">
    <source>
        <dbReference type="SAM" id="SignalP"/>
    </source>
</evidence>
<feature type="domain" description="ER membrane protein complex subunit 7 beta-sandwich" evidence="13">
    <location>
        <begin position="47"/>
        <end position="156"/>
    </location>
</feature>
<keyword evidence="5 9" id="KW-0547">Nucleotide-binding</keyword>
<keyword evidence="3 11" id="KW-0812">Transmembrane</keyword>
<dbReference type="SMART" id="SM00178">
    <property type="entry name" value="SAR"/>
    <property type="match status" value="1"/>
</dbReference>
<feature type="binding site" evidence="10">
    <location>
        <position position="264"/>
    </location>
    <ligand>
        <name>Mg(2+)</name>
        <dbReference type="ChEBI" id="CHEBI:18420"/>
    </ligand>
</feature>
<evidence type="ECO:0000313" key="15">
    <source>
        <dbReference type="Proteomes" id="UP000218231"/>
    </source>
</evidence>
<dbReference type="EMBL" id="LIAE01010711">
    <property type="protein sequence ID" value="PAV56210.1"/>
    <property type="molecule type" value="Genomic_DNA"/>
</dbReference>
<keyword evidence="7 9" id="KW-0342">GTP-binding</keyword>
<comment type="caution">
    <text evidence="14">The sequence shown here is derived from an EMBL/GenBank/DDBJ whole genome shotgun (WGS) entry which is preliminary data.</text>
</comment>
<dbReference type="SUPFAM" id="SSF49452">
    <property type="entry name" value="Starch-binding domain-like"/>
    <property type="match status" value="1"/>
</dbReference>
<dbReference type="InterPro" id="IPR005225">
    <property type="entry name" value="Small_GTP-bd"/>
</dbReference>
<evidence type="ECO:0000256" key="8">
    <source>
        <dbReference type="ARBA" id="ARBA00023136"/>
    </source>
</evidence>
<feature type="binding site" evidence="9">
    <location>
        <begin position="238"/>
        <end position="245"/>
    </location>
    <ligand>
        <name>GTP</name>
        <dbReference type="ChEBI" id="CHEBI:37565"/>
    </ligand>
</feature>
<feature type="chain" id="PRO_5012900688" description="ER membrane protein complex subunit 7 beta-sandwich domain-containing protein" evidence="12">
    <location>
        <begin position="22"/>
        <end position="358"/>
    </location>
</feature>
<dbReference type="PANTHER" id="PTHR13605">
    <property type="entry name" value="ER MEMBRANE PROTEIN COMPLEX SUBUNIT 7"/>
    <property type="match status" value="1"/>
</dbReference>
<feature type="binding site" evidence="10">
    <location>
        <position position="245"/>
    </location>
    <ligand>
        <name>Mg(2+)</name>
        <dbReference type="ChEBI" id="CHEBI:18420"/>
    </ligand>
</feature>